<dbReference type="AlphaFoldDB" id="A0A1G6A4U9"/>
<dbReference type="RefSeq" id="WP_092116222.1">
    <property type="nucleotide sequence ID" value="NZ_FMXO01000001.1"/>
</dbReference>
<keyword evidence="3" id="KW-1185">Reference proteome</keyword>
<organism evidence="2 3">
    <name type="scientific">Desulfonatronum thiosulfatophilum</name>
    <dbReference type="NCBI Taxonomy" id="617002"/>
    <lineage>
        <taxon>Bacteria</taxon>
        <taxon>Pseudomonadati</taxon>
        <taxon>Thermodesulfobacteriota</taxon>
        <taxon>Desulfovibrionia</taxon>
        <taxon>Desulfovibrionales</taxon>
        <taxon>Desulfonatronaceae</taxon>
        <taxon>Desulfonatronum</taxon>
    </lineage>
</organism>
<protein>
    <submittedName>
        <fullName evidence="2">Uncharacterized protein</fullName>
    </submittedName>
</protein>
<dbReference type="EMBL" id="FMXO01000001">
    <property type="protein sequence ID" value="SDB03447.1"/>
    <property type="molecule type" value="Genomic_DNA"/>
</dbReference>
<feature type="chain" id="PRO_5011528612" evidence="1">
    <location>
        <begin position="25"/>
        <end position="114"/>
    </location>
</feature>
<proteinExistence type="predicted"/>
<sequence>MKRITRMLAGAAIGLAMVAGEAMADDVRQRCEQSWPRDYRMQKHCIDRQADAMRSLRVYLENHGILEDLECGQGVYENIFCDCSINWIDEYGADFVMLNHCVQQQLKAYRELNP</sequence>
<evidence type="ECO:0000313" key="2">
    <source>
        <dbReference type="EMBL" id="SDB03447.1"/>
    </source>
</evidence>
<keyword evidence="1" id="KW-0732">Signal</keyword>
<evidence type="ECO:0000256" key="1">
    <source>
        <dbReference type="SAM" id="SignalP"/>
    </source>
</evidence>
<reference evidence="2 3" key="1">
    <citation type="submission" date="2016-10" db="EMBL/GenBank/DDBJ databases">
        <authorList>
            <person name="de Groot N.N."/>
        </authorList>
    </citation>
    <scope>NUCLEOTIDE SEQUENCE [LARGE SCALE GENOMIC DNA]</scope>
    <source>
        <strain evidence="2 3">ASO4-2</strain>
    </source>
</reference>
<dbReference type="STRING" id="617002.SAMN05660653_00153"/>
<dbReference type="OrthoDB" id="1363339at2"/>
<feature type="signal peptide" evidence="1">
    <location>
        <begin position="1"/>
        <end position="24"/>
    </location>
</feature>
<gene>
    <name evidence="2" type="ORF">SAMN05660653_00153</name>
</gene>
<accession>A0A1G6A4U9</accession>
<name>A0A1G6A4U9_9BACT</name>
<evidence type="ECO:0000313" key="3">
    <source>
        <dbReference type="Proteomes" id="UP000198771"/>
    </source>
</evidence>
<dbReference type="Proteomes" id="UP000198771">
    <property type="component" value="Unassembled WGS sequence"/>
</dbReference>